<sequence>MNIKIDESVKWEQDGEIVEIKIADVLVAKKYGLNKVYIKRLDNDKSEINEYYDLKGRLIYSYARKSGKVVCYDNAKIHDFIVDDLISIKYCEKHKRFVVQVGVKRTNSRIIVLNNVGDSLYEVKAPMHYTFYSLSENDNEIEIICQGDEEMADKFGRNDWRFSIDVLTGKLIKQSLAY</sequence>
<reference evidence="1 2" key="1">
    <citation type="submission" date="2024-11" db="EMBL/GenBank/DDBJ databases">
        <authorList>
            <person name="Heng Y.C."/>
            <person name="Lim A.C.H."/>
            <person name="Lee J.K.Y."/>
            <person name="Kittelmann S."/>
        </authorList>
    </citation>
    <scope>NUCLEOTIDE SEQUENCE [LARGE SCALE GENOMIC DNA]</scope>
    <source>
        <strain evidence="1 2">WILCCON 0114</strain>
    </source>
</reference>
<protein>
    <submittedName>
        <fullName evidence="1">Uncharacterized protein</fullName>
    </submittedName>
</protein>
<evidence type="ECO:0000313" key="1">
    <source>
        <dbReference type="EMBL" id="MFL0252917.1"/>
    </source>
</evidence>
<gene>
    <name evidence="1" type="ORF">ACJDT4_21145</name>
</gene>
<dbReference type="EMBL" id="JBJIAA010000022">
    <property type="protein sequence ID" value="MFL0252917.1"/>
    <property type="molecule type" value="Genomic_DNA"/>
</dbReference>
<proteinExistence type="predicted"/>
<dbReference type="RefSeq" id="WP_406789576.1">
    <property type="nucleotide sequence ID" value="NZ_JBJIAA010000022.1"/>
</dbReference>
<organism evidence="1 2">
    <name type="scientific">Clostridium neuense</name>
    <dbReference type="NCBI Taxonomy" id="1728934"/>
    <lineage>
        <taxon>Bacteria</taxon>
        <taxon>Bacillati</taxon>
        <taxon>Bacillota</taxon>
        <taxon>Clostridia</taxon>
        <taxon>Eubacteriales</taxon>
        <taxon>Clostridiaceae</taxon>
        <taxon>Clostridium</taxon>
    </lineage>
</organism>
<evidence type="ECO:0000313" key="2">
    <source>
        <dbReference type="Proteomes" id="UP001623592"/>
    </source>
</evidence>
<dbReference type="Proteomes" id="UP001623592">
    <property type="component" value="Unassembled WGS sequence"/>
</dbReference>
<accession>A0ABW8TKN5</accession>
<name>A0ABW8TKN5_9CLOT</name>
<keyword evidence="2" id="KW-1185">Reference proteome</keyword>
<comment type="caution">
    <text evidence="1">The sequence shown here is derived from an EMBL/GenBank/DDBJ whole genome shotgun (WGS) entry which is preliminary data.</text>
</comment>